<evidence type="ECO:0000313" key="2">
    <source>
        <dbReference type="Proteomes" id="UP000247409"/>
    </source>
</evidence>
<keyword evidence="2" id="KW-1185">Reference proteome</keyword>
<accession>A0A2V3J0S6</accession>
<organism evidence="1 2">
    <name type="scientific">Gracilariopsis chorda</name>
    <dbReference type="NCBI Taxonomy" id="448386"/>
    <lineage>
        <taxon>Eukaryota</taxon>
        <taxon>Rhodophyta</taxon>
        <taxon>Florideophyceae</taxon>
        <taxon>Rhodymeniophycidae</taxon>
        <taxon>Gracilariales</taxon>
        <taxon>Gracilariaceae</taxon>
        <taxon>Gracilariopsis</taxon>
    </lineage>
</organism>
<sequence>MLVKTFPPWRKESLRFRNGRPERRFFELFEARHRDKIIFRKPSRQDAKRFEATNAKVLVAHMSKLKKIIEFHKILPSHISNVDETGFSPSTERKYGNQEKFLARKGVKPTLPNPSFENVNRITLLAAVFANGDLGAPMFVFQGTRIRVRRISRGGGNEESTECISELLPYGSLVTARKYIASVDRANFLK</sequence>
<protein>
    <recommendedName>
        <fullName evidence="3">DDE-1 domain-containing protein</fullName>
    </recommendedName>
</protein>
<name>A0A2V3J0S6_9FLOR</name>
<gene>
    <name evidence="1" type="ORF">BWQ96_03308</name>
</gene>
<dbReference type="EMBL" id="NBIV01000031">
    <property type="protein sequence ID" value="PXF46970.1"/>
    <property type="molecule type" value="Genomic_DNA"/>
</dbReference>
<proteinExistence type="predicted"/>
<dbReference type="Proteomes" id="UP000247409">
    <property type="component" value="Unassembled WGS sequence"/>
</dbReference>
<reference evidence="1 2" key="1">
    <citation type="journal article" date="2018" name="Mol. Biol. Evol.">
        <title>Analysis of the draft genome of the red seaweed Gracilariopsis chorda provides insights into genome size evolution in Rhodophyta.</title>
        <authorList>
            <person name="Lee J."/>
            <person name="Yang E.C."/>
            <person name="Graf L."/>
            <person name="Yang J.H."/>
            <person name="Qiu H."/>
            <person name="Zel Zion U."/>
            <person name="Chan C.X."/>
            <person name="Stephens T.G."/>
            <person name="Weber A.P.M."/>
            <person name="Boo G.H."/>
            <person name="Boo S.M."/>
            <person name="Kim K.M."/>
            <person name="Shin Y."/>
            <person name="Jung M."/>
            <person name="Lee S.J."/>
            <person name="Yim H.S."/>
            <person name="Lee J.H."/>
            <person name="Bhattacharya D."/>
            <person name="Yoon H.S."/>
        </authorList>
    </citation>
    <scope>NUCLEOTIDE SEQUENCE [LARGE SCALE GENOMIC DNA]</scope>
    <source>
        <strain evidence="1 2">SKKU-2015</strain>
        <tissue evidence="1">Whole body</tissue>
    </source>
</reference>
<dbReference type="OrthoDB" id="3776963at2759"/>
<evidence type="ECO:0008006" key="3">
    <source>
        <dbReference type="Google" id="ProtNLM"/>
    </source>
</evidence>
<comment type="caution">
    <text evidence="1">The sequence shown here is derived from an EMBL/GenBank/DDBJ whole genome shotgun (WGS) entry which is preliminary data.</text>
</comment>
<evidence type="ECO:0000313" key="1">
    <source>
        <dbReference type="EMBL" id="PXF46970.1"/>
    </source>
</evidence>
<dbReference type="AlphaFoldDB" id="A0A2V3J0S6"/>